<feature type="compositionally biased region" description="Acidic residues" evidence="1">
    <location>
        <begin position="84"/>
        <end position="141"/>
    </location>
</feature>
<accession>A0A0L9UJ36</accession>
<dbReference type="AlphaFoldDB" id="A0A0L9UJ36"/>
<dbReference type="EMBL" id="CM003375">
    <property type="protein sequence ID" value="KOM42910.1"/>
    <property type="molecule type" value="Genomic_DNA"/>
</dbReference>
<dbReference type="GO" id="GO:0003676">
    <property type="term" value="F:nucleic acid binding"/>
    <property type="evidence" value="ECO:0007669"/>
    <property type="project" value="InterPro"/>
</dbReference>
<organism evidence="2 3">
    <name type="scientific">Phaseolus angularis</name>
    <name type="common">Azuki bean</name>
    <name type="synonym">Vigna angularis</name>
    <dbReference type="NCBI Taxonomy" id="3914"/>
    <lineage>
        <taxon>Eukaryota</taxon>
        <taxon>Viridiplantae</taxon>
        <taxon>Streptophyta</taxon>
        <taxon>Embryophyta</taxon>
        <taxon>Tracheophyta</taxon>
        <taxon>Spermatophyta</taxon>
        <taxon>Magnoliopsida</taxon>
        <taxon>eudicotyledons</taxon>
        <taxon>Gunneridae</taxon>
        <taxon>Pentapetalae</taxon>
        <taxon>rosids</taxon>
        <taxon>fabids</taxon>
        <taxon>Fabales</taxon>
        <taxon>Fabaceae</taxon>
        <taxon>Papilionoideae</taxon>
        <taxon>50 kb inversion clade</taxon>
        <taxon>NPAAA clade</taxon>
        <taxon>indigoferoid/millettioid clade</taxon>
        <taxon>Phaseoleae</taxon>
        <taxon>Vigna</taxon>
    </lineage>
</organism>
<dbReference type="SUPFAM" id="SSF57756">
    <property type="entry name" value="Retrovirus zinc finger-like domains"/>
    <property type="match status" value="1"/>
</dbReference>
<reference evidence="3" key="1">
    <citation type="journal article" date="2015" name="Proc. Natl. Acad. Sci. U.S.A.">
        <title>Genome sequencing of adzuki bean (Vigna angularis) provides insight into high starch and low fat accumulation and domestication.</title>
        <authorList>
            <person name="Yang K."/>
            <person name="Tian Z."/>
            <person name="Chen C."/>
            <person name="Luo L."/>
            <person name="Zhao B."/>
            <person name="Wang Z."/>
            <person name="Yu L."/>
            <person name="Li Y."/>
            <person name="Sun Y."/>
            <person name="Li W."/>
            <person name="Chen Y."/>
            <person name="Li Y."/>
            <person name="Zhang Y."/>
            <person name="Ai D."/>
            <person name="Zhao J."/>
            <person name="Shang C."/>
            <person name="Ma Y."/>
            <person name="Wu B."/>
            <person name="Wang M."/>
            <person name="Gao L."/>
            <person name="Sun D."/>
            <person name="Zhang P."/>
            <person name="Guo F."/>
            <person name="Wang W."/>
            <person name="Li Y."/>
            <person name="Wang J."/>
            <person name="Varshney R.K."/>
            <person name="Wang J."/>
            <person name="Ling H.Q."/>
            <person name="Wan P."/>
        </authorList>
    </citation>
    <scope>NUCLEOTIDE SEQUENCE</scope>
    <source>
        <strain evidence="3">cv. Jingnong 6</strain>
    </source>
</reference>
<feature type="compositionally biased region" description="Pro residues" evidence="1">
    <location>
        <begin position="261"/>
        <end position="270"/>
    </location>
</feature>
<feature type="region of interest" description="Disordered" evidence="1">
    <location>
        <begin position="167"/>
        <end position="197"/>
    </location>
</feature>
<protein>
    <recommendedName>
        <fullName evidence="4">CCHC-type domain-containing protein</fullName>
    </recommendedName>
</protein>
<proteinExistence type="predicted"/>
<evidence type="ECO:0008006" key="4">
    <source>
        <dbReference type="Google" id="ProtNLM"/>
    </source>
</evidence>
<gene>
    <name evidence="2" type="ORF">LR48_Vigan05g051400</name>
</gene>
<dbReference type="Proteomes" id="UP000053144">
    <property type="component" value="Chromosome 5"/>
</dbReference>
<feature type="region of interest" description="Disordered" evidence="1">
    <location>
        <begin position="227"/>
        <end position="270"/>
    </location>
</feature>
<dbReference type="InterPro" id="IPR036875">
    <property type="entry name" value="Znf_CCHC_sf"/>
</dbReference>
<dbReference type="Gramene" id="KOM42910">
    <property type="protein sequence ID" value="KOM42910"/>
    <property type="gene ID" value="LR48_Vigan05g051400"/>
</dbReference>
<feature type="compositionally biased region" description="Low complexity" evidence="1">
    <location>
        <begin position="237"/>
        <end position="260"/>
    </location>
</feature>
<feature type="compositionally biased region" description="Acidic residues" evidence="1">
    <location>
        <begin position="32"/>
        <end position="45"/>
    </location>
</feature>
<feature type="region of interest" description="Disordered" evidence="1">
    <location>
        <begin position="22"/>
        <end position="48"/>
    </location>
</feature>
<dbReference type="Gene3D" id="4.10.60.10">
    <property type="entry name" value="Zinc finger, CCHC-type"/>
    <property type="match status" value="1"/>
</dbReference>
<evidence type="ECO:0000313" key="3">
    <source>
        <dbReference type="Proteomes" id="UP000053144"/>
    </source>
</evidence>
<feature type="region of interest" description="Disordered" evidence="1">
    <location>
        <begin position="66"/>
        <end position="143"/>
    </location>
</feature>
<dbReference type="GO" id="GO:0008270">
    <property type="term" value="F:zinc ion binding"/>
    <property type="evidence" value="ECO:0007669"/>
    <property type="project" value="InterPro"/>
</dbReference>
<evidence type="ECO:0000313" key="2">
    <source>
        <dbReference type="EMBL" id="KOM42910.1"/>
    </source>
</evidence>
<dbReference type="STRING" id="3914.A0A0L9UJ36"/>
<name>A0A0L9UJ36_PHAAN</name>
<sequence>MIDWVDGDVNDEGDVARQVEGEVEGEVHGEDEGQVEGEVQGEVEGEDKGQVEVGTEMEEGHCAGEAEVGTEMEKEEVEVHDVNDFELEDVEEDENEDDHVDEAKDEAEDEIEDEAEDEAEDEIGDDGQDEDVDEFVSEESLVDVTIECDIGTSKGNVREEQPFSPVATILPLNGDCGTSKCRSAKRTMSGRPKKKRRLKAWELKKNDTELRKGGNKKTCALCKELGHNKKSCPQRPTTPDVPSPTTDVPVDQPTQQTQLTIPPPTEVPIT</sequence>
<evidence type="ECO:0000256" key="1">
    <source>
        <dbReference type="SAM" id="MobiDB-lite"/>
    </source>
</evidence>
<feature type="compositionally biased region" description="Basic and acidic residues" evidence="1">
    <location>
        <begin position="22"/>
        <end position="31"/>
    </location>
</feature>